<reference evidence="2" key="1">
    <citation type="submission" date="2020-09" db="EMBL/GenBank/DDBJ databases">
        <title>Whole genome shotgun sequence of Streptomyces cinnamonensis NBRC 15873.</title>
        <authorList>
            <person name="Komaki H."/>
            <person name="Tamura T."/>
        </authorList>
    </citation>
    <scope>NUCLEOTIDE SEQUENCE [LARGE SCALE GENOMIC DNA]</scope>
    <source>
        <strain evidence="2">NBRC 15873</strain>
    </source>
</reference>
<protein>
    <submittedName>
        <fullName evidence="1">Uncharacterized protein</fullName>
    </submittedName>
</protein>
<evidence type="ECO:0000313" key="1">
    <source>
        <dbReference type="EMBL" id="GHI14797.1"/>
    </source>
</evidence>
<comment type="caution">
    <text evidence="1">The sequence shown here is derived from an EMBL/GenBank/DDBJ whole genome shotgun (WGS) entry which is preliminary data.</text>
</comment>
<organism evidence="1 2">
    <name type="scientific">Streptomyces virginiae</name>
    <name type="common">Streptomyces cinnamonensis</name>
    <dbReference type="NCBI Taxonomy" id="1961"/>
    <lineage>
        <taxon>Bacteria</taxon>
        <taxon>Bacillati</taxon>
        <taxon>Actinomycetota</taxon>
        <taxon>Actinomycetes</taxon>
        <taxon>Kitasatosporales</taxon>
        <taxon>Streptomycetaceae</taxon>
        <taxon>Streptomyces</taxon>
    </lineage>
</organism>
<sequence>MTTAKLPVSFRRAAEGDGQGDSFHSGAIRIGKWLFIPGSADCGVTRNATLEHESLEIDLSDSSTIFEAFLHRMSVIQADFGRRLGHTSAAATAAGECAGGSSRV</sequence>
<name>A0ABQ3NPT5_STRVG</name>
<dbReference type="Proteomes" id="UP000660554">
    <property type="component" value="Unassembled WGS sequence"/>
</dbReference>
<proteinExistence type="predicted"/>
<accession>A0ABQ3NPT5</accession>
<gene>
    <name evidence="1" type="ORF">Scinn_42600</name>
</gene>
<keyword evidence="2" id="KW-1185">Reference proteome</keyword>
<dbReference type="EMBL" id="BNDV01000008">
    <property type="protein sequence ID" value="GHI14797.1"/>
    <property type="molecule type" value="Genomic_DNA"/>
</dbReference>
<dbReference type="RefSeq" id="WP_191869374.1">
    <property type="nucleotide sequence ID" value="NZ_BMRU01000018.1"/>
</dbReference>
<dbReference type="GeneID" id="86951826"/>
<evidence type="ECO:0000313" key="2">
    <source>
        <dbReference type="Proteomes" id="UP000660554"/>
    </source>
</evidence>